<sequence length="63" mass="7513">MLENFLRTAVEDNQEVWFQQDEATAHTTRATMRKIFGERIILKNVEFVWLPRSPDLTVPDFFL</sequence>
<protein>
    <recommendedName>
        <fullName evidence="3">Histone-lysine N-methyltransferase SETMAR</fullName>
    </recommendedName>
</protein>
<evidence type="ECO:0008006" key="3">
    <source>
        <dbReference type="Google" id="ProtNLM"/>
    </source>
</evidence>
<evidence type="ECO:0000313" key="2">
    <source>
        <dbReference type="Proteomes" id="UP000053105"/>
    </source>
</evidence>
<gene>
    <name evidence="1" type="ORF">WN51_01799</name>
</gene>
<dbReference type="InterPro" id="IPR036397">
    <property type="entry name" value="RNaseH_sf"/>
</dbReference>
<proteinExistence type="predicted"/>
<dbReference type="OrthoDB" id="9986793at2759"/>
<dbReference type="GO" id="GO:0003676">
    <property type="term" value="F:nucleic acid binding"/>
    <property type="evidence" value="ECO:0007669"/>
    <property type="project" value="InterPro"/>
</dbReference>
<dbReference type="AlphaFoldDB" id="A0A0M8ZZE1"/>
<dbReference type="Gene3D" id="3.30.420.10">
    <property type="entry name" value="Ribonuclease H-like superfamily/Ribonuclease H"/>
    <property type="match status" value="1"/>
</dbReference>
<dbReference type="STRING" id="166423.A0A0M8ZZE1"/>
<evidence type="ECO:0000313" key="1">
    <source>
        <dbReference type="EMBL" id="KOX73206.1"/>
    </source>
</evidence>
<name>A0A0M8ZZE1_9HYME</name>
<accession>A0A0M8ZZE1</accession>
<reference evidence="1 2" key="1">
    <citation type="submission" date="2015-07" db="EMBL/GenBank/DDBJ databases">
        <title>The genome of Melipona quadrifasciata.</title>
        <authorList>
            <person name="Pan H."/>
            <person name="Kapheim K."/>
        </authorList>
    </citation>
    <scope>NUCLEOTIDE SEQUENCE [LARGE SCALE GENOMIC DNA]</scope>
    <source>
        <strain evidence="1">0111107301</strain>
        <tissue evidence="1">Whole body</tissue>
    </source>
</reference>
<organism evidence="1 2">
    <name type="scientific">Melipona quadrifasciata</name>
    <dbReference type="NCBI Taxonomy" id="166423"/>
    <lineage>
        <taxon>Eukaryota</taxon>
        <taxon>Metazoa</taxon>
        <taxon>Ecdysozoa</taxon>
        <taxon>Arthropoda</taxon>
        <taxon>Hexapoda</taxon>
        <taxon>Insecta</taxon>
        <taxon>Pterygota</taxon>
        <taxon>Neoptera</taxon>
        <taxon>Endopterygota</taxon>
        <taxon>Hymenoptera</taxon>
        <taxon>Apocrita</taxon>
        <taxon>Aculeata</taxon>
        <taxon>Apoidea</taxon>
        <taxon>Anthophila</taxon>
        <taxon>Apidae</taxon>
        <taxon>Melipona</taxon>
    </lineage>
</organism>
<dbReference type="Proteomes" id="UP000053105">
    <property type="component" value="Unassembled WGS sequence"/>
</dbReference>
<keyword evidence="2" id="KW-1185">Reference proteome</keyword>
<dbReference type="EMBL" id="KQ435802">
    <property type="protein sequence ID" value="KOX73206.1"/>
    <property type="molecule type" value="Genomic_DNA"/>
</dbReference>